<evidence type="ECO:0000256" key="7">
    <source>
        <dbReference type="SAM" id="SignalP"/>
    </source>
</evidence>
<dbReference type="SUPFAM" id="SSF56655">
    <property type="entry name" value="Carbohydrate phosphatase"/>
    <property type="match status" value="1"/>
</dbReference>
<evidence type="ECO:0000256" key="6">
    <source>
        <dbReference type="PIRSR" id="PIRSR600760-2"/>
    </source>
</evidence>
<dbReference type="PROSITE" id="PS00630">
    <property type="entry name" value="IMP_2"/>
    <property type="match status" value="1"/>
</dbReference>
<evidence type="ECO:0000256" key="4">
    <source>
        <dbReference type="ARBA" id="ARBA00022801"/>
    </source>
</evidence>
<dbReference type="AlphaFoldDB" id="A0A132MSD3"/>
<dbReference type="STRING" id="1469144.LI90_1800"/>
<dbReference type="PRINTS" id="PR00377">
    <property type="entry name" value="IMPHPHTASES"/>
</dbReference>
<feature type="signal peptide" evidence="7">
    <location>
        <begin position="1"/>
        <end position="15"/>
    </location>
</feature>
<dbReference type="InterPro" id="IPR020550">
    <property type="entry name" value="Inositol_monophosphatase_CS"/>
</dbReference>
<evidence type="ECO:0000256" key="3">
    <source>
        <dbReference type="ARBA" id="ARBA00022723"/>
    </source>
</evidence>
<keyword evidence="4 8" id="KW-0378">Hydrolase</keyword>
<keyword evidence="7" id="KW-0732">Signal</keyword>
<comment type="catalytic activity">
    <reaction evidence="1">
        <text>a myo-inositol phosphate + H2O = myo-inositol + phosphate</text>
        <dbReference type="Rhea" id="RHEA:24056"/>
        <dbReference type="ChEBI" id="CHEBI:15377"/>
        <dbReference type="ChEBI" id="CHEBI:17268"/>
        <dbReference type="ChEBI" id="CHEBI:43474"/>
        <dbReference type="ChEBI" id="CHEBI:84139"/>
        <dbReference type="EC" id="3.1.3.25"/>
    </reaction>
</comment>
<evidence type="ECO:0000313" key="9">
    <source>
        <dbReference type="Proteomes" id="UP000070188"/>
    </source>
</evidence>
<dbReference type="GO" id="GO:0006020">
    <property type="term" value="P:inositol metabolic process"/>
    <property type="evidence" value="ECO:0007669"/>
    <property type="project" value="TreeGrafter"/>
</dbReference>
<dbReference type="PANTHER" id="PTHR20854">
    <property type="entry name" value="INOSITOL MONOPHOSPHATASE"/>
    <property type="match status" value="1"/>
</dbReference>
<dbReference type="EMBL" id="LAXD01000001">
    <property type="protein sequence ID" value="KWX00777.1"/>
    <property type="molecule type" value="Genomic_DNA"/>
</dbReference>
<organism evidence="8 9">
    <name type="scientific">Carbonactinospora thermoautotrophica</name>
    <dbReference type="NCBI Taxonomy" id="1469144"/>
    <lineage>
        <taxon>Bacteria</taxon>
        <taxon>Bacillati</taxon>
        <taxon>Actinomycetota</taxon>
        <taxon>Actinomycetes</taxon>
        <taxon>Kitasatosporales</taxon>
        <taxon>Carbonactinosporaceae</taxon>
        <taxon>Carbonactinospora</taxon>
    </lineage>
</organism>
<dbReference type="PANTHER" id="PTHR20854:SF4">
    <property type="entry name" value="INOSITOL-1-MONOPHOSPHATASE-RELATED"/>
    <property type="match status" value="1"/>
</dbReference>
<feature type="binding site" evidence="6">
    <location>
        <position position="88"/>
    </location>
    <ligand>
        <name>Mg(2+)</name>
        <dbReference type="ChEBI" id="CHEBI:18420"/>
        <label>1</label>
        <note>catalytic</note>
    </ligand>
</feature>
<dbReference type="Proteomes" id="UP000070188">
    <property type="component" value="Unassembled WGS sequence"/>
</dbReference>
<dbReference type="Gene3D" id="3.40.190.80">
    <property type="match status" value="1"/>
</dbReference>
<evidence type="ECO:0000313" key="8">
    <source>
        <dbReference type="EMBL" id="KWX00777.1"/>
    </source>
</evidence>
<dbReference type="GO" id="GO:0007165">
    <property type="term" value="P:signal transduction"/>
    <property type="evidence" value="ECO:0007669"/>
    <property type="project" value="TreeGrafter"/>
</dbReference>
<dbReference type="GO" id="GO:0046854">
    <property type="term" value="P:phosphatidylinositol phosphate biosynthetic process"/>
    <property type="evidence" value="ECO:0007669"/>
    <property type="project" value="InterPro"/>
</dbReference>
<feature type="chain" id="PRO_5039648751" description="inositol-phosphate phosphatase" evidence="7">
    <location>
        <begin position="16"/>
        <end position="261"/>
    </location>
</feature>
<comment type="cofactor">
    <cofactor evidence="6">
        <name>Mg(2+)</name>
        <dbReference type="ChEBI" id="CHEBI:18420"/>
    </cofactor>
</comment>
<dbReference type="Gene3D" id="3.30.540.10">
    <property type="entry name" value="Fructose-1,6-Bisphosphatase, subunit A, domain 1"/>
    <property type="match status" value="1"/>
</dbReference>
<dbReference type="Pfam" id="PF00459">
    <property type="entry name" value="Inositol_P"/>
    <property type="match status" value="1"/>
</dbReference>
<feature type="binding site" evidence="6">
    <location>
        <position position="91"/>
    </location>
    <ligand>
        <name>Mg(2+)</name>
        <dbReference type="ChEBI" id="CHEBI:18420"/>
        <label>1</label>
        <note>catalytic</note>
    </ligand>
</feature>
<keyword evidence="9" id="KW-1185">Reference proteome</keyword>
<reference evidence="9" key="1">
    <citation type="submission" date="2015-04" db="EMBL/GenBank/DDBJ databases">
        <title>Physiological reanalysis, assessment of diazotrophy, and genome sequences of multiple isolates of Streptomyces thermoautotrophicus.</title>
        <authorList>
            <person name="MacKellar D.C."/>
            <person name="Lieber L."/>
            <person name="Norman J."/>
            <person name="Bolger A."/>
            <person name="Tobin C."/>
            <person name="Murray J.W."/>
            <person name="Chang R."/>
            <person name="Ford T."/>
            <person name="Nguyen P.Q."/>
            <person name="Woodward J."/>
            <person name="Permingeat H."/>
            <person name="Joshi N.S."/>
            <person name="Silver P.A."/>
            <person name="Usadel B."/>
            <person name="Rutherford A.W."/>
            <person name="Friesen M."/>
            <person name="Prell J."/>
        </authorList>
    </citation>
    <scope>NUCLEOTIDE SEQUENCE [LARGE SCALE GENOMIC DNA]</scope>
    <source>
        <strain evidence="9">H1</strain>
    </source>
</reference>
<evidence type="ECO:0000256" key="5">
    <source>
        <dbReference type="ARBA" id="ARBA00022842"/>
    </source>
</evidence>
<feature type="binding site" evidence="6">
    <location>
        <position position="72"/>
    </location>
    <ligand>
        <name>Mg(2+)</name>
        <dbReference type="ChEBI" id="CHEBI:18420"/>
        <label>1</label>
        <note>catalytic</note>
    </ligand>
</feature>
<gene>
    <name evidence="8" type="ORF">LI90_1800</name>
</gene>
<dbReference type="InterPro" id="IPR020583">
    <property type="entry name" value="Inositol_monoP_metal-BS"/>
</dbReference>
<accession>A0A132MSD3</accession>
<protein>
    <recommendedName>
        <fullName evidence="2">inositol-phosphate phosphatase</fullName>
        <ecNumber evidence="2">3.1.3.25</ecNumber>
    </recommendedName>
</protein>
<keyword evidence="3 6" id="KW-0479">Metal-binding</keyword>
<dbReference type="GO" id="GO:0046872">
    <property type="term" value="F:metal ion binding"/>
    <property type="evidence" value="ECO:0007669"/>
    <property type="project" value="UniProtKB-KW"/>
</dbReference>
<dbReference type="PATRIC" id="fig|1469144.10.peg.1952"/>
<evidence type="ECO:0000256" key="1">
    <source>
        <dbReference type="ARBA" id="ARBA00001033"/>
    </source>
</evidence>
<feature type="binding site" evidence="6">
    <location>
        <position position="214"/>
    </location>
    <ligand>
        <name>Mg(2+)</name>
        <dbReference type="ChEBI" id="CHEBI:18420"/>
        <label>1</label>
        <note>catalytic</note>
    </ligand>
</feature>
<comment type="caution">
    <text evidence="8">The sequence shown here is derived from an EMBL/GenBank/DDBJ whole genome shotgun (WGS) entry which is preliminary data.</text>
</comment>
<evidence type="ECO:0000256" key="2">
    <source>
        <dbReference type="ARBA" id="ARBA00013106"/>
    </source>
</evidence>
<dbReference type="PROSITE" id="PS00629">
    <property type="entry name" value="IMP_1"/>
    <property type="match status" value="1"/>
</dbReference>
<proteinExistence type="predicted"/>
<dbReference type="GO" id="GO:0008934">
    <property type="term" value="F:inositol monophosphate 1-phosphatase activity"/>
    <property type="evidence" value="ECO:0007669"/>
    <property type="project" value="TreeGrafter"/>
</dbReference>
<keyword evidence="5 6" id="KW-0460">Magnesium</keyword>
<dbReference type="InterPro" id="IPR000760">
    <property type="entry name" value="Inositol_monophosphatase-like"/>
</dbReference>
<name>A0A132MSD3_9ACTN</name>
<dbReference type="EC" id="3.1.3.25" evidence="2"/>
<sequence length="261" mass="27818">MLMAAMTSLKDLALAAVLAGAAAVEEVVRGGPLDVRSKGARHDLVTEADRRSEKAIIDTIRAERPDDAILGEEFGRQEGTSGLLWLVDPVDGTTNFVHGRADYAVSVGVERAGEYVAGAIYRPVFDDWIAVEGEEVAAGNCSPGLSGQDDLAQALISFGFPHRPQIRPRVLALLCDLMPRIRDFRRIGSAACDLFSVATGGLDATVGFAQQPWDVAGGWAIVRALGGVYRRFETAGGIEVCVAGNPAVVEALEEYLRASRH</sequence>